<dbReference type="RefSeq" id="WP_169111976.1">
    <property type="nucleotide sequence ID" value="NZ_CP051684.1"/>
</dbReference>
<gene>
    <name evidence="2" type="ORF">HH213_08530</name>
</gene>
<evidence type="ECO:0000313" key="2">
    <source>
        <dbReference type="EMBL" id="QJD90138.1"/>
    </source>
</evidence>
<feature type="transmembrane region" description="Helical" evidence="1">
    <location>
        <begin position="53"/>
        <end position="71"/>
    </location>
</feature>
<sequence>MNDQNNNGNVLPEHIRESLARYTVHENITCLQCGYSGLMGVKGEKDMVSGSSWAIKFFSLLAVFGIVLYIAREQFGISFPWWLGFAAAVVFHFLIKNTKKIYECPNCQSELLK</sequence>
<reference evidence="2 3" key="1">
    <citation type="submission" date="2020-04" db="EMBL/GenBank/DDBJ databases">
        <title>Genome sequencing of novel species.</title>
        <authorList>
            <person name="Heo J."/>
            <person name="Kim S.-J."/>
            <person name="Kim J.-S."/>
            <person name="Hong S.-B."/>
            <person name="Kwon S.-W."/>
        </authorList>
    </citation>
    <scope>NUCLEOTIDE SEQUENCE [LARGE SCALE GENOMIC DNA]</scope>
    <source>
        <strain evidence="2 3">AF9R3</strain>
    </source>
</reference>
<feature type="transmembrane region" description="Helical" evidence="1">
    <location>
        <begin position="77"/>
        <end position="95"/>
    </location>
</feature>
<keyword evidence="1" id="KW-0472">Membrane</keyword>
<evidence type="ECO:0000256" key="1">
    <source>
        <dbReference type="SAM" id="Phobius"/>
    </source>
</evidence>
<accession>A0ABX6M7H7</accession>
<organism evidence="2 3">
    <name type="scientific">Duganella dendranthematis</name>
    <dbReference type="NCBI Taxonomy" id="2728021"/>
    <lineage>
        <taxon>Bacteria</taxon>
        <taxon>Pseudomonadati</taxon>
        <taxon>Pseudomonadota</taxon>
        <taxon>Betaproteobacteria</taxon>
        <taxon>Burkholderiales</taxon>
        <taxon>Oxalobacteraceae</taxon>
        <taxon>Telluria group</taxon>
        <taxon>Duganella</taxon>
    </lineage>
</organism>
<keyword evidence="1" id="KW-0812">Transmembrane</keyword>
<evidence type="ECO:0008006" key="4">
    <source>
        <dbReference type="Google" id="ProtNLM"/>
    </source>
</evidence>
<name>A0ABX6M7H7_9BURK</name>
<dbReference type="EMBL" id="CP051684">
    <property type="protein sequence ID" value="QJD90138.1"/>
    <property type="molecule type" value="Genomic_DNA"/>
</dbReference>
<protein>
    <recommendedName>
        <fullName evidence="4">DUF983 domain-containing protein</fullName>
    </recommendedName>
</protein>
<keyword evidence="3" id="KW-1185">Reference proteome</keyword>
<proteinExistence type="predicted"/>
<keyword evidence="1" id="KW-1133">Transmembrane helix</keyword>
<dbReference type="Proteomes" id="UP000503117">
    <property type="component" value="Chromosome"/>
</dbReference>
<evidence type="ECO:0000313" key="3">
    <source>
        <dbReference type="Proteomes" id="UP000503117"/>
    </source>
</evidence>